<reference evidence="2" key="2">
    <citation type="submission" date="2023-06" db="EMBL/GenBank/DDBJ databases">
        <authorList>
            <consortium name="Lawrence Berkeley National Laboratory"/>
            <person name="Haridas S."/>
            <person name="Hensen N."/>
            <person name="Bonometti L."/>
            <person name="Westerberg I."/>
            <person name="Brannstrom I.O."/>
            <person name="Guillou S."/>
            <person name="Cros-Aarteil S."/>
            <person name="Calhoun S."/>
            <person name="Kuo A."/>
            <person name="Mondo S."/>
            <person name="Pangilinan J."/>
            <person name="Riley R."/>
            <person name="Labutti K."/>
            <person name="Andreopoulos B."/>
            <person name="Lipzen A."/>
            <person name="Chen C."/>
            <person name="Yanf M."/>
            <person name="Daum C."/>
            <person name="Ng V."/>
            <person name="Clum A."/>
            <person name="Steindorff A."/>
            <person name="Ohm R."/>
            <person name="Martin F."/>
            <person name="Silar P."/>
            <person name="Natvig D."/>
            <person name="Lalanne C."/>
            <person name="Gautier V."/>
            <person name="Ament-Velasquez S.L."/>
            <person name="Kruys A."/>
            <person name="Hutchinson M.I."/>
            <person name="Powell A.J."/>
            <person name="Barry K."/>
            <person name="Miller A.N."/>
            <person name="Grigoriev I.V."/>
            <person name="Debuchy R."/>
            <person name="Gladieux P."/>
            <person name="Thoren M.H."/>
            <person name="Johannesson H."/>
        </authorList>
    </citation>
    <scope>NUCLEOTIDE SEQUENCE</scope>
    <source>
        <strain evidence="2">CBS 955.72</strain>
    </source>
</reference>
<dbReference type="EMBL" id="JAUIQD010000001">
    <property type="protein sequence ID" value="KAK3363850.1"/>
    <property type="molecule type" value="Genomic_DNA"/>
</dbReference>
<sequence length="824" mass="95480">MDGWSLVDPPSYWAKDDPPSYAEATQGAEREAQAPEREPSPSNPNEVTCPLISDTVGSQSQRQIPSSRSARGMANDQCFECRSRGERFDWHDYLSDKSLSYPKYCQECKTSHPLAYFPRVQRRHQQPERCIGRQGFIRLCEHKTLRWCEVVEAVYRLPKDHPKSGGPTRTRLLRCQDPNHLRGARPSGGNRPTIFLERSRTGIIQLVIEWTTDLLSPRSDNTHGRENHMRIFRIGTPAEFIAPEARPGLLLEMKPLDSLLNNPNIGSHTSKTPLNHSTEPTYGISIKISRSGRSNCHNHNETVLNITYRRTILITSWTSTDTTSITHSWFSALDPSSYPSTRDEIGKRQWDGLGCWMNKNCANYVGYFDRPGLKRAVDGFREWKGKERDETISDLEVCRDFHRRREARLGGDGVADGIREWKGKERYDSDLEVCGDFYRRRERRLRGETVVQTVEAKGVKDWIRNNQMAWERRERKRVEREERRRKWEEIKMGDPKGDNSRTICRASGTIFDDVTPTEKVVVVWIAVPFGTSLATSDLLSQYRPSKTHTRTDPPVNQHTRRGLRKPKLPANLTKEPSKGRKTWWGEIDSLFKLVKENAGAQVNATKVTENTQAVVGHSFSSPQILTAIIGFIIALTGLGRLIEGAIHALVVLWRGLVWSGRALLPFGRRAQILIWDGGWRNRRVIWRQERERELEVAKREAWHAEFWANVPEGTLGWSPEIEPWEATSKTHLREWWYQHHWHGLFEPEYVARHALQSWIRHRASLDWEVFAPECMVQSTMKAWLYMRRQLTEWKPAIYEVMEAWVQEDIEREIEMEARSGCEMM</sequence>
<feature type="compositionally biased region" description="Basic and acidic residues" evidence="1">
    <location>
        <begin position="28"/>
        <end position="39"/>
    </location>
</feature>
<feature type="region of interest" description="Disordered" evidence="1">
    <location>
        <begin position="1"/>
        <end position="48"/>
    </location>
</feature>
<dbReference type="AlphaFoldDB" id="A0AAJ0HVU7"/>
<feature type="compositionally biased region" description="Basic residues" evidence="1">
    <location>
        <begin position="558"/>
        <end position="567"/>
    </location>
</feature>
<comment type="caution">
    <text evidence="2">The sequence shown here is derived from an EMBL/GenBank/DDBJ whole genome shotgun (WGS) entry which is preliminary data.</text>
</comment>
<name>A0AAJ0HVU7_9PEZI</name>
<keyword evidence="3" id="KW-1185">Reference proteome</keyword>
<reference evidence="2" key="1">
    <citation type="journal article" date="2023" name="Mol. Phylogenet. Evol.">
        <title>Genome-scale phylogeny and comparative genomics of the fungal order Sordariales.</title>
        <authorList>
            <person name="Hensen N."/>
            <person name="Bonometti L."/>
            <person name="Westerberg I."/>
            <person name="Brannstrom I.O."/>
            <person name="Guillou S."/>
            <person name="Cros-Aarteil S."/>
            <person name="Calhoun S."/>
            <person name="Haridas S."/>
            <person name="Kuo A."/>
            <person name="Mondo S."/>
            <person name="Pangilinan J."/>
            <person name="Riley R."/>
            <person name="LaButti K."/>
            <person name="Andreopoulos B."/>
            <person name="Lipzen A."/>
            <person name="Chen C."/>
            <person name="Yan M."/>
            <person name="Daum C."/>
            <person name="Ng V."/>
            <person name="Clum A."/>
            <person name="Steindorff A."/>
            <person name="Ohm R.A."/>
            <person name="Martin F."/>
            <person name="Silar P."/>
            <person name="Natvig D.O."/>
            <person name="Lalanne C."/>
            <person name="Gautier V."/>
            <person name="Ament-Velasquez S.L."/>
            <person name="Kruys A."/>
            <person name="Hutchinson M.I."/>
            <person name="Powell A.J."/>
            <person name="Barry K."/>
            <person name="Miller A.N."/>
            <person name="Grigoriev I.V."/>
            <person name="Debuchy R."/>
            <person name="Gladieux P."/>
            <person name="Hiltunen Thoren M."/>
            <person name="Johannesson H."/>
        </authorList>
    </citation>
    <scope>NUCLEOTIDE SEQUENCE</scope>
    <source>
        <strain evidence="2">CBS 955.72</strain>
    </source>
</reference>
<feature type="region of interest" description="Disordered" evidence="1">
    <location>
        <begin position="542"/>
        <end position="577"/>
    </location>
</feature>
<gene>
    <name evidence="2" type="ORF">B0T25DRAFT_576331</name>
</gene>
<dbReference type="Proteomes" id="UP001275084">
    <property type="component" value="Unassembled WGS sequence"/>
</dbReference>
<organism evidence="2 3">
    <name type="scientific">Lasiosphaeria hispida</name>
    <dbReference type="NCBI Taxonomy" id="260671"/>
    <lineage>
        <taxon>Eukaryota</taxon>
        <taxon>Fungi</taxon>
        <taxon>Dikarya</taxon>
        <taxon>Ascomycota</taxon>
        <taxon>Pezizomycotina</taxon>
        <taxon>Sordariomycetes</taxon>
        <taxon>Sordariomycetidae</taxon>
        <taxon>Sordariales</taxon>
        <taxon>Lasiosphaeriaceae</taxon>
        <taxon>Lasiosphaeria</taxon>
    </lineage>
</organism>
<proteinExistence type="predicted"/>
<evidence type="ECO:0000256" key="1">
    <source>
        <dbReference type="SAM" id="MobiDB-lite"/>
    </source>
</evidence>
<protein>
    <submittedName>
        <fullName evidence="2">Uncharacterized protein</fullName>
    </submittedName>
</protein>
<accession>A0AAJ0HVU7</accession>
<evidence type="ECO:0000313" key="3">
    <source>
        <dbReference type="Proteomes" id="UP001275084"/>
    </source>
</evidence>
<evidence type="ECO:0000313" key="2">
    <source>
        <dbReference type="EMBL" id="KAK3363850.1"/>
    </source>
</evidence>